<reference evidence="1 2" key="1">
    <citation type="submission" date="2014-03" db="EMBL/GenBank/DDBJ databases">
        <title>Genome sequence of Bordetella bronchiseptica.</title>
        <authorList>
            <person name="Harvill E."/>
            <person name="Goodfield L.L."/>
            <person name="Ivanov Y.V."/>
            <person name="Meyer J.A."/>
            <person name="Muse S.J."/>
            <person name="Jacobs N."/>
            <person name="Bendor L."/>
            <person name="Smallridge W.E."/>
            <person name="Brinkac L.M."/>
            <person name="Sanka R."/>
            <person name="Kim M."/>
            <person name="Losada L."/>
        </authorList>
    </citation>
    <scope>NUCLEOTIDE SEQUENCE [LARGE SCALE GENOMIC DNA]</scope>
    <source>
        <strain evidence="1 2">00-P-2796</strain>
    </source>
</reference>
<name>A0ABR4RHL3_BORBO</name>
<comment type="caution">
    <text evidence="1">The sequence shown here is derived from an EMBL/GenBank/DDBJ whole genome shotgun (WGS) entry which is preliminary data.</text>
</comment>
<dbReference type="Proteomes" id="UP000025756">
    <property type="component" value="Unassembled WGS sequence"/>
</dbReference>
<accession>A0ABR4RHL3</accession>
<dbReference type="EMBL" id="JGWH01000075">
    <property type="protein sequence ID" value="KCV36199.1"/>
    <property type="molecule type" value="Genomic_DNA"/>
</dbReference>
<gene>
    <name evidence="1" type="ORF">L490_5287</name>
</gene>
<feature type="non-terminal residue" evidence="1">
    <location>
        <position position="47"/>
    </location>
</feature>
<evidence type="ECO:0000313" key="1">
    <source>
        <dbReference type="EMBL" id="KCV36199.1"/>
    </source>
</evidence>
<proteinExistence type="predicted"/>
<sequence length="47" mass="5023">MKFRPAFNPFSRRARRTEIVLALAGALALGSGVAWGQLGYQTSGSVI</sequence>
<evidence type="ECO:0000313" key="2">
    <source>
        <dbReference type="Proteomes" id="UP000025756"/>
    </source>
</evidence>
<protein>
    <submittedName>
        <fullName evidence="1">Uncharacterized protein</fullName>
    </submittedName>
</protein>
<keyword evidence="2" id="KW-1185">Reference proteome</keyword>
<organism evidence="1 2">
    <name type="scientific">Bordetella bronchiseptica 00-P-2796</name>
    <dbReference type="NCBI Taxonomy" id="1331199"/>
    <lineage>
        <taxon>Bacteria</taxon>
        <taxon>Pseudomonadati</taxon>
        <taxon>Pseudomonadota</taxon>
        <taxon>Betaproteobacteria</taxon>
        <taxon>Burkholderiales</taxon>
        <taxon>Alcaligenaceae</taxon>
        <taxon>Bordetella</taxon>
    </lineage>
</organism>